<protein>
    <submittedName>
        <fullName evidence="3">Universal stress protein</fullName>
    </submittedName>
</protein>
<dbReference type="EMBL" id="JAWIIV010000003">
    <property type="protein sequence ID" value="MEC4718582.1"/>
    <property type="molecule type" value="Genomic_DNA"/>
</dbReference>
<dbReference type="SUPFAM" id="SSF52402">
    <property type="entry name" value="Adenine nucleotide alpha hydrolases-like"/>
    <property type="match status" value="2"/>
</dbReference>
<dbReference type="PANTHER" id="PTHR46268:SF15">
    <property type="entry name" value="UNIVERSAL STRESS PROTEIN HP_0031"/>
    <property type="match status" value="1"/>
</dbReference>
<organism evidence="3 4">
    <name type="scientific">Noviherbaspirillum album</name>
    <dbReference type="NCBI Taxonomy" id="3080276"/>
    <lineage>
        <taxon>Bacteria</taxon>
        <taxon>Pseudomonadati</taxon>
        <taxon>Pseudomonadota</taxon>
        <taxon>Betaproteobacteria</taxon>
        <taxon>Burkholderiales</taxon>
        <taxon>Oxalobacteraceae</taxon>
        <taxon>Noviherbaspirillum</taxon>
    </lineage>
</organism>
<dbReference type="Proteomes" id="UP001352263">
    <property type="component" value="Unassembled WGS sequence"/>
</dbReference>
<dbReference type="InterPro" id="IPR006016">
    <property type="entry name" value="UspA"/>
</dbReference>
<name>A0ABU6J4N9_9BURK</name>
<evidence type="ECO:0000313" key="4">
    <source>
        <dbReference type="Proteomes" id="UP001352263"/>
    </source>
</evidence>
<reference evidence="3 4" key="1">
    <citation type="submission" date="2023-10" db="EMBL/GenBank/DDBJ databases">
        <title>Noviherbaspirillum sp. CPCC 100848 genome assembly.</title>
        <authorList>
            <person name="Li X.Y."/>
            <person name="Fang X.M."/>
        </authorList>
    </citation>
    <scope>NUCLEOTIDE SEQUENCE [LARGE SCALE GENOMIC DNA]</scope>
    <source>
        <strain evidence="3 4">CPCC 100848</strain>
    </source>
</reference>
<dbReference type="InterPro" id="IPR006015">
    <property type="entry name" value="Universal_stress_UspA"/>
</dbReference>
<accession>A0ABU6J4N9</accession>
<dbReference type="PRINTS" id="PR01438">
    <property type="entry name" value="UNVRSLSTRESS"/>
</dbReference>
<dbReference type="Gene3D" id="3.40.50.12370">
    <property type="match status" value="1"/>
</dbReference>
<dbReference type="CDD" id="cd00293">
    <property type="entry name" value="USP-like"/>
    <property type="match status" value="1"/>
</dbReference>
<evidence type="ECO:0000259" key="2">
    <source>
        <dbReference type="Pfam" id="PF00582"/>
    </source>
</evidence>
<evidence type="ECO:0000256" key="1">
    <source>
        <dbReference type="ARBA" id="ARBA00008791"/>
    </source>
</evidence>
<evidence type="ECO:0000313" key="3">
    <source>
        <dbReference type="EMBL" id="MEC4718582.1"/>
    </source>
</evidence>
<gene>
    <name evidence="3" type="ORF">RY831_05445</name>
</gene>
<proteinExistence type="inferred from homology"/>
<feature type="domain" description="UspA" evidence="2">
    <location>
        <begin position="3"/>
        <end position="146"/>
    </location>
</feature>
<comment type="similarity">
    <text evidence="1">Belongs to the universal stress protein A family.</text>
</comment>
<dbReference type="RefSeq" id="WP_326505314.1">
    <property type="nucleotide sequence ID" value="NZ_JAWIIV010000003.1"/>
</dbReference>
<dbReference type="PANTHER" id="PTHR46268">
    <property type="entry name" value="STRESS RESPONSE PROTEIN NHAX"/>
    <property type="match status" value="1"/>
</dbReference>
<keyword evidence="4" id="KW-1185">Reference proteome</keyword>
<comment type="caution">
    <text evidence="3">The sequence shown here is derived from an EMBL/GenBank/DDBJ whole genome shotgun (WGS) entry which is preliminary data.</text>
</comment>
<dbReference type="Pfam" id="PF00582">
    <property type="entry name" value="Usp"/>
    <property type="match status" value="2"/>
</dbReference>
<sequence length="275" mass="29933">MSYKTILVHVDESASAGERIKIAAAVAMTEQAHLIGTATTGASRYLVQARMLAELDPNLRTHLDFLRHRARQGLEDFESSVQKLGLSSYEKRLVDDEAGGGICLQSRYADLVVIGQNDPEERSPVVMPDFAQFVVLNSARPVLVVPHTGRFDNIGTRVLIAWDAGMEAARAVASALPLLRRAQHVEVVSFDARSQSMSPGRDLAQYLARHGIHAEVLQRQPEGAVGEALIGLADTRGSDLLLMGAYGHMRFRELMLGAVTRAVLEATRVPVLMSA</sequence>
<feature type="domain" description="UspA" evidence="2">
    <location>
        <begin position="157"/>
        <end position="273"/>
    </location>
</feature>